<protein>
    <submittedName>
        <fullName evidence="1 2">Uncharacterized protein</fullName>
    </submittedName>
</protein>
<evidence type="ECO:0000313" key="1">
    <source>
        <dbReference type="EMBL" id="KFB43594.1"/>
    </source>
</evidence>
<reference evidence="2" key="2">
    <citation type="submission" date="2020-05" db="UniProtKB">
        <authorList>
            <consortium name="EnsemblMetazoa"/>
        </authorList>
    </citation>
    <scope>IDENTIFICATION</scope>
</reference>
<dbReference type="Proteomes" id="UP000030765">
    <property type="component" value="Unassembled WGS sequence"/>
</dbReference>
<keyword evidence="3" id="KW-1185">Reference proteome</keyword>
<accession>A0A084W050</accession>
<evidence type="ECO:0000313" key="2">
    <source>
        <dbReference type="EnsemblMetazoa" id="ASIC011531-PA"/>
    </source>
</evidence>
<sequence length="70" mass="7387">MSANQNTSMFSPPQNGAIWRPEWNGAATCNFIKCNATDPFDPGAVAGVGSLAEAPEPDAIKRIINSNPNL</sequence>
<gene>
    <name evidence="1" type="ORF">ZHAS_00011531</name>
</gene>
<dbReference type="EnsemblMetazoa" id="ASIC011531-RA">
    <property type="protein sequence ID" value="ASIC011531-PA"/>
    <property type="gene ID" value="ASIC011531"/>
</dbReference>
<dbReference type="EMBL" id="ATLV01019089">
    <property type="status" value="NOT_ANNOTATED_CDS"/>
    <property type="molecule type" value="Genomic_DNA"/>
</dbReference>
<reference evidence="1 3" key="1">
    <citation type="journal article" date="2014" name="BMC Genomics">
        <title>Genome sequence of Anopheles sinensis provides insight into genetics basis of mosquito competence for malaria parasites.</title>
        <authorList>
            <person name="Zhou D."/>
            <person name="Zhang D."/>
            <person name="Ding G."/>
            <person name="Shi L."/>
            <person name="Hou Q."/>
            <person name="Ye Y."/>
            <person name="Xu Y."/>
            <person name="Zhou H."/>
            <person name="Xiong C."/>
            <person name="Li S."/>
            <person name="Yu J."/>
            <person name="Hong S."/>
            <person name="Yu X."/>
            <person name="Zou P."/>
            <person name="Chen C."/>
            <person name="Chang X."/>
            <person name="Wang W."/>
            <person name="Lv Y."/>
            <person name="Sun Y."/>
            <person name="Ma L."/>
            <person name="Shen B."/>
            <person name="Zhu C."/>
        </authorList>
    </citation>
    <scope>NUCLEOTIDE SEQUENCE [LARGE SCALE GENOMIC DNA]</scope>
</reference>
<organism evidence="1">
    <name type="scientific">Anopheles sinensis</name>
    <name type="common">Mosquito</name>
    <dbReference type="NCBI Taxonomy" id="74873"/>
    <lineage>
        <taxon>Eukaryota</taxon>
        <taxon>Metazoa</taxon>
        <taxon>Ecdysozoa</taxon>
        <taxon>Arthropoda</taxon>
        <taxon>Hexapoda</taxon>
        <taxon>Insecta</taxon>
        <taxon>Pterygota</taxon>
        <taxon>Neoptera</taxon>
        <taxon>Endopterygota</taxon>
        <taxon>Diptera</taxon>
        <taxon>Nematocera</taxon>
        <taxon>Culicoidea</taxon>
        <taxon>Culicidae</taxon>
        <taxon>Anophelinae</taxon>
        <taxon>Anopheles</taxon>
    </lineage>
</organism>
<dbReference type="AlphaFoldDB" id="A0A084W050"/>
<dbReference type="VEuPathDB" id="VectorBase:ASIC011531"/>
<proteinExistence type="predicted"/>
<name>A0A084W050_ANOSI</name>
<evidence type="ECO:0000313" key="3">
    <source>
        <dbReference type="Proteomes" id="UP000030765"/>
    </source>
</evidence>
<dbReference type="EMBL" id="KE525262">
    <property type="protein sequence ID" value="KFB43594.1"/>
    <property type="molecule type" value="Genomic_DNA"/>
</dbReference>